<evidence type="ECO:0000256" key="1">
    <source>
        <dbReference type="SAM" id="MobiDB-lite"/>
    </source>
</evidence>
<feature type="transmembrane region" description="Helical" evidence="2">
    <location>
        <begin position="127"/>
        <end position="150"/>
    </location>
</feature>
<proteinExistence type="predicted"/>
<dbReference type="GO" id="GO:0016747">
    <property type="term" value="F:acyltransferase activity, transferring groups other than amino-acyl groups"/>
    <property type="evidence" value="ECO:0007669"/>
    <property type="project" value="InterPro"/>
</dbReference>
<dbReference type="AlphaFoldDB" id="A0A1Y2BP56"/>
<feature type="region of interest" description="Disordered" evidence="1">
    <location>
        <begin position="1"/>
        <end position="20"/>
    </location>
</feature>
<comment type="caution">
    <text evidence="4">The sequence shown here is derived from an EMBL/GenBank/DDBJ whole genome shotgun (WGS) entry which is preliminary data.</text>
</comment>
<dbReference type="PANTHER" id="PTHR23028">
    <property type="entry name" value="ACETYLTRANSFERASE"/>
    <property type="match status" value="1"/>
</dbReference>
<dbReference type="EMBL" id="MCGO01000055">
    <property type="protein sequence ID" value="ORY36528.1"/>
    <property type="molecule type" value="Genomic_DNA"/>
</dbReference>
<feature type="transmembrane region" description="Helical" evidence="2">
    <location>
        <begin position="231"/>
        <end position="257"/>
    </location>
</feature>
<dbReference type="OrthoDB" id="10031269at2759"/>
<dbReference type="Pfam" id="PF01757">
    <property type="entry name" value="Acyl_transf_3"/>
    <property type="match status" value="1"/>
</dbReference>
<feature type="transmembrane region" description="Helical" evidence="2">
    <location>
        <begin position="375"/>
        <end position="397"/>
    </location>
</feature>
<gene>
    <name evidence="4" type="ORF">BCR33DRAFT_478282</name>
</gene>
<dbReference type="InterPro" id="IPR002656">
    <property type="entry name" value="Acyl_transf_3_dom"/>
</dbReference>
<feature type="region of interest" description="Disordered" evidence="1">
    <location>
        <begin position="37"/>
        <end position="56"/>
    </location>
</feature>
<evidence type="ECO:0000256" key="2">
    <source>
        <dbReference type="SAM" id="Phobius"/>
    </source>
</evidence>
<feature type="transmembrane region" description="Helical" evidence="2">
    <location>
        <begin position="409"/>
        <end position="426"/>
    </location>
</feature>
<sequence length="462" mass="51815">MFHNHETQQRYSGETARDDASDTHITFDDAIPLLATGTSRSDGGGDMTPKTTSGVSPKLELPQIEYLNGLRGLGALQVFLLHCRLGNFFDPIPIFYLLSGRVLCLSYLQRRDPAVLASAMLRRVFRILLPVLACSFLNWIFWATGLYHYGPIAWDTFPGWESYVGAGWDATLHIPTLVQSLIQPFHLLIGNYKRITYPREVDWTLPHEMDGSWLVFMSVFVMTHFPDRKYLAYSILFVVLFLLQRWTSLFIVGLAMAEASSTTIRRWKDSPRYSAMFWFKYLLAVFVLGALVTDAVTGAQGNGTVFKSRIDKVIVFFVPTPEGELLGVNRKVPGFIEFQNAGSVMGILILFLADTCLPIQSFLEIAPIKFLGKIAFSLYLLHPIFIASLGAFVAVQIPVEMQGSKLGQIIWATPTFVVTAFVSWLFSETVEKWSVLAGKKVETLMGKKASHNLNTSNGQKEE</sequence>
<organism evidence="4 5">
    <name type="scientific">Rhizoclosmatium globosum</name>
    <dbReference type="NCBI Taxonomy" id="329046"/>
    <lineage>
        <taxon>Eukaryota</taxon>
        <taxon>Fungi</taxon>
        <taxon>Fungi incertae sedis</taxon>
        <taxon>Chytridiomycota</taxon>
        <taxon>Chytridiomycota incertae sedis</taxon>
        <taxon>Chytridiomycetes</taxon>
        <taxon>Chytridiales</taxon>
        <taxon>Chytriomycetaceae</taxon>
        <taxon>Rhizoclosmatium</taxon>
    </lineage>
</organism>
<dbReference type="InterPro" id="IPR050879">
    <property type="entry name" value="Acyltransferase_3"/>
</dbReference>
<keyword evidence="2" id="KW-0812">Transmembrane</keyword>
<accession>A0A1Y2BP56</accession>
<evidence type="ECO:0000313" key="4">
    <source>
        <dbReference type="EMBL" id="ORY36528.1"/>
    </source>
</evidence>
<reference evidence="4 5" key="1">
    <citation type="submission" date="2016-07" db="EMBL/GenBank/DDBJ databases">
        <title>Pervasive Adenine N6-methylation of Active Genes in Fungi.</title>
        <authorList>
            <consortium name="DOE Joint Genome Institute"/>
            <person name="Mondo S.J."/>
            <person name="Dannebaum R.O."/>
            <person name="Kuo R.C."/>
            <person name="Labutti K."/>
            <person name="Haridas S."/>
            <person name="Kuo A."/>
            <person name="Salamov A."/>
            <person name="Ahrendt S.R."/>
            <person name="Lipzen A."/>
            <person name="Sullivan W."/>
            <person name="Andreopoulos W.B."/>
            <person name="Clum A."/>
            <person name="Lindquist E."/>
            <person name="Daum C."/>
            <person name="Ramamoorthy G.K."/>
            <person name="Gryganskyi A."/>
            <person name="Culley D."/>
            <person name="Magnuson J.K."/>
            <person name="James T.Y."/>
            <person name="O'Malley M.A."/>
            <person name="Stajich J.E."/>
            <person name="Spatafora J.W."/>
            <person name="Visel A."/>
            <person name="Grigoriev I.V."/>
        </authorList>
    </citation>
    <scope>NUCLEOTIDE SEQUENCE [LARGE SCALE GENOMIC DNA]</scope>
    <source>
        <strain evidence="4 5">JEL800</strain>
    </source>
</reference>
<evidence type="ECO:0000313" key="5">
    <source>
        <dbReference type="Proteomes" id="UP000193642"/>
    </source>
</evidence>
<name>A0A1Y2BP56_9FUNG</name>
<keyword evidence="5" id="KW-1185">Reference proteome</keyword>
<feature type="transmembrane region" description="Helical" evidence="2">
    <location>
        <begin position="341"/>
        <end position="363"/>
    </location>
</feature>
<dbReference type="STRING" id="329046.A0A1Y2BP56"/>
<keyword evidence="2" id="KW-1133">Transmembrane helix</keyword>
<evidence type="ECO:0000259" key="3">
    <source>
        <dbReference type="Pfam" id="PF01757"/>
    </source>
</evidence>
<feature type="transmembrane region" description="Helical" evidence="2">
    <location>
        <begin position="278"/>
        <end position="299"/>
    </location>
</feature>
<feature type="domain" description="Acyltransferase 3" evidence="3">
    <location>
        <begin position="65"/>
        <end position="427"/>
    </location>
</feature>
<keyword evidence="2" id="KW-0472">Membrane</keyword>
<protein>
    <recommendedName>
        <fullName evidence="3">Acyltransferase 3 domain-containing protein</fullName>
    </recommendedName>
</protein>
<dbReference type="Proteomes" id="UP000193642">
    <property type="component" value="Unassembled WGS sequence"/>
</dbReference>
<dbReference type="PANTHER" id="PTHR23028:SF134">
    <property type="entry name" value="PUTATIVE (AFU_ORTHOLOGUE AFUA_4G08520)-RELATED"/>
    <property type="match status" value="1"/>
</dbReference>